<accession>A0A7M1RW53</accession>
<name>A0A7M1RW53_9CAUD</name>
<dbReference type="GeneID" id="65129111"/>
<protein>
    <submittedName>
        <fullName evidence="1">Uncharacterized protein</fullName>
    </submittedName>
</protein>
<dbReference type="Proteomes" id="UP000594037">
    <property type="component" value="Segment"/>
</dbReference>
<dbReference type="KEGG" id="vg:65129111"/>
<sequence length="152" mass="17428">MYLIGNNFDGQVIDEANYKVYGKQQVINLAVPKSVISTTKKFVIIASMLYELNHNETVVYGNIISTLRNFYTKGINTRIIKFDDKFFLKCEAEHGINRRNARNAINMLIKKEILGQMITPNKKLYTDRAILNPNRTPDNVIESNVECIVITL</sequence>
<dbReference type="EMBL" id="MT774381">
    <property type="protein sequence ID" value="QOR58633.1"/>
    <property type="molecule type" value="Genomic_DNA"/>
</dbReference>
<evidence type="ECO:0000313" key="1">
    <source>
        <dbReference type="EMBL" id="QOR58633.1"/>
    </source>
</evidence>
<dbReference type="RefSeq" id="YP_010110791.1">
    <property type="nucleotide sequence ID" value="NC_055874.1"/>
</dbReference>
<evidence type="ECO:0000313" key="2">
    <source>
        <dbReference type="Proteomes" id="UP000594037"/>
    </source>
</evidence>
<proteinExistence type="predicted"/>
<keyword evidence="2" id="KW-1185">Reference proteome</keyword>
<reference evidence="1 2" key="1">
    <citation type="submission" date="2020-07" db="EMBL/GenBank/DDBJ databases">
        <title>Taxonomic proposal: Crassvirales, a new order of highly abundant and diverse bacterial viruses.</title>
        <authorList>
            <person name="Shkoporov A.N."/>
            <person name="Stockdale S.R."/>
            <person name="Guerin E."/>
            <person name="Ross R.P."/>
            <person name="Hill C."/>
        </authorList>
    </citation>
    <scope>NUCLEOTIDE SEQUENCE [LARGE SCALE GENOMIC DNA]</scope>
</reference>
<organism evidence="1 2">
    <name type="scientific">uncultured phage cr3_1</name>
    <dbReference type="NCBI Taxonomy" id="2772065"/>
    <lineage>
        <taxon>Viruses</taxon>
        <taxon>Duplodnaviria</taxon>
        <taxon>Heunggongvirae</taxon>
        <taxon>Uroviricota</taxon>
        <taxon>Caudoviricetes</taxon>
        <taxon>Crassvirales</taxon>
        <taxon>Intestiviridae</taxon>
        <taxon>Crudevirinae</taxon>
        <taxon>Diorhovirus</taxon>
        <taxon>Diorhovirus intestinalis</taxon>
    </lineage>
</organism>